<organism evidence="1 2">
    <name type="scientific">Oikopleura dioica</name>
    <name type="common">Tunicate</name>
    <dbReference type="NCBI Taxonomy" id="34765"/>
    <lineage>
        <taxon>Eukaryota</taxon>
        <taxon>Metazoa</taxon>
        <taxon>Chordata</taxon>
        <taxon>Tunicata</taxon>
        <taxon>Appendicularia</taxon>
        <taxon>Copelata</taxon>
        <taxon>Oikopleuridae</taxon>
        <taxon>Oikopleura</taxon>
    </lineage>
</organism>
<name>A0ABN7SUW2_OIKDI</name>
<dbReference type="EMBL" id="OU015566">
    <property type="protein sequence ID" value="CAG5108216.1"/>
    <property type="molecule type" value="Genomic_DNA"/>
</dbReference>
<gene>
    <name evidence="1" type="ORF">OKIOD_LOCUS12454</name>
</gene>
<reference evidence="1 2" key="1">
    <citation type="submission" date="2021-04" db="EMBL/GenBank/DDBJ databases">
        <authorList>
            <person name="Bliznina A."/>
        </authorList>
    </citation>
    <scope>NUCLEOTIDE SEQUENCE [LARGE SCALE GENOMIC DNA]</scope>
</reference>
<protein>
    <submittedName>
        <fullName evidence="1">Oidioi.mRNA.OKI2018_I69.chr1.g3689.t1.cds</fullName>
    </submittedName>
</protein>
<dbReference type="Proteomes" id="UP001158576">
    <property type="component" value="Chromosome 1"/>
</dbReference>
<evidence type="ECO:0000313" key="1">
    <source>
        <dbReference type="EMBL" id="CAG5108216.1"/>
    </source>
</evidence>
<keyword evidence="2" id="KW-1185">Reference proteome</keyword>
<sequence>MARYWALYRDIECARRGLIWTYGKEQVNYNFNKAGAWSHVDIYMGPAKELIAEAHHILINQAPECSVVVRKSAAYNCDYMGSQRVNFSRGKQIASMAVGSLKREGAKMEARLVLREDALLICTVDQDLALLPYPSITYIHMDESLESPDHLLGIIAVIPEMPPNCILIYSEDSQDIVARIAEKTGLPIGEEQGPII</sequence>
<proteinExistence type="predicted"/>
<evidence type="ECO:0000313" key="2">
    <source>
        <dbReference type="Proteomes" id="UP001158576"/>
    </source>
</evidence>
<accession>A0ABN7SUW2</accession>